<dbReference type="Proteomes" id="UP000281549">
    <property type="component" value="Unassembled WGS sequence"/>
</dbReference>
<dbReference type="EMBL" id="ML005521">
    <property type="protein sequence ID" value="RKP18234.1"/>
    <property type="molecule type" value="Genomic_DNA"/>
</dbReference>
<proteinExistence type="predicted"/>
<organism evidence="1 2">
    <name type="scientific">Rozella allomycis (strain CSF55)</name>
    <dbReference type="NCBI Taxonomy" id="988480"/>
    <lineage>
        <taxon>Eukaryota</taxon>
        <taxon>Fungi</taxon>
        <taxon>Fungi incertae sedis</taxon>
        <taxon>Cryptomycota</taxon>
        <taxon>Cryptomycota incertae sedis</taxon>
        <taxon>Rozella</taxon>
    </lineage>
</organism>
<gene>
    <name evidence="1" type="ORF">ROZALSC1DRAFT_30052</name>
</gene>
<reference evidence="2" key="1">
    <citation type="journal article" date="2018" name="Nat. Microbiol.">
        <title>Leveraging single-cell genomics to expand the fungal tree of life.</title>
        <authorList>
            <person name="Ahrendt S.R."/>
            <person name="Quandt C.A."/>
            <person name="Ciobanu D."/>
            <person name="Clum A."/>
            <person name="Salamov A."/>
            <person name="Andreopoulos B."/>
            <person name="Cheng J.F."/>
            <person name="Woyke T."/>
            <person name="Pelin A."/>
            <person name="Henrissat B."/>
            <person name="Reynolds N.K."/>
            <person name="Benny G.L."/>
            <person name="Smith M.E."/>
            <person name="James T.Y."/>
            <person name="Grigoriev I.V."/>
        </authorList>
    </citation>
    <scope>NUCLEOTIDE SEQUENCE [LARGE SCALE GENOMIC DNA]</scope>
    <source>
        <strain evidence="2">CSF55</strain>
    </source>
</reference>
<evidence type="ECO:0000313" key="1">
    <source>
        <dbReference type="EMBL" id="RKP18234.1"/>
    </source>
</evidence>
<sequence length="71" mass="8389">MNDAILKFSSATTELTKEIQQFLSESQKDWDSIVLDIQNLKETYNNDYLKVKERLSSKIENMNKYVLELNE</sequence>
<evidence type="ECO:0000313" key="2">
    <source>
        <dbReference type="Proteomes" id="UP000281549"/>
    </source>
</evidence>
<accession>A0A4P9YG23</accession>
<dbReference type="AlphaFoldDB" id="A0A4P9YG23"/>
<name>A0A4P9YG23_ROZAC</name>
<protein>
    <submittedName>
        <fullName evidence="1">Uncharacterized protein</fullName>
    </submittedName>
</protein>